<dbReference type="Gramene" id="KCW88892">
    <property type="protein sequence ID" value="KCW88892"/>
    <property type="gene ID" value="EUGRSUZ_A01220"/>
</dbReference>
<name>A0A059DEA4_EUCGR</name>
<reference evidence="1" key="1">
    <citation type="submission" date="2013-07" db="EMBL/GenBank/DDBJ databases">
        <title>The genome of Eucalyptus grandis.</title>
        <authorList>
            <person name="Schmutz J."/>
            <person name="Hayes R."/>
            <person name="Myburg A."/>
            <person name="Tuskan G."/>
            <person name="Grattapaglia D."/>
            <person name="Rokhsar D.S."/>
        </authorList>
    </citation>
    <scope>NUCLEOTIDE SEQUENCE</scope>
    <source>
        <tissue evidence="1">Leaf extractions</tissue>
    </source>
</reference>
<dbReference type="AlphaFoldDB" id="A0A059DEA4"/>
<protein>
    <submittedName>
        <fullName evidence="1">Uncharacterized protein</fullName>
    </submittedName>
</protein>
<accession>A0A059DEA4</accession>
<dbReference type="InParanoid" id="A0A059DEA4"/>
<sequence>MSSLVIWIIHKKVTDLHAIRHPRSGISLISNNSHTSVSLPLGSPTPIHYKSSRSHVRASHFILFFKVKAVCQRLEKCCRRWRVEFYFWKLQIIKKINCRKLM</sequence>
<evidence type="ECO:0000313" key="1">
    <source>
        <dbReference type="EMBL" id="KCW88892.1"/>
    </source>
</evidence>
<organism evidence="1">
    <name type="scientific">Eucalyptus grandis</name>
    <name type="common">Flooded gum</name>
    <dbReference type="NCBI Taxonomy" id="71139"/>
    <lineage>
        <taxon>Eukaryota</taxon>
        <taxon>Viridiplantae</taxon>
        <taxon>Streptophyta</taxon>
        <taxon>Embryophyta</taxon>
        <taxon>Tracheophyta</taxon>
        <taxon>Spermatophyta</taxon>
        <taxon>Magnoliopsida</taxon>
        <taxon>eudicotyledons</taxon>
        <taxon>Gunneridae</taxon>
        <taxon>Pentapetalae</taxon>
        <taxon>rosids</taxon>
        <taxon>malvids</taxon>
        <taxon>Myrtales</taxon>
        <taxon>Myrtaceae</taxon>
        <taxon>Myrtoideae</taxon>
        <taxon>Eucalypteae</taxon>
        <taxon>Eucalyptus</taxon>
    </lineage>
</organism>
<gene>
    <name evidence="1" type="ORF">EUGRSUZ_A01220</name>
</gene>
<proteinExistence type="predicted"/>
<dbReference type="EMBL" id="KK198753">
    <property type="protein sequence ID" value="KCW88892.1"/>
    <property type="molecule type" value="Genomic_DNA"/>
</dbReference>